<dbReference type="AlphaFoldDB" id="A0AAD5VF77"/>
<evidence type="ECO:0000313" key="2">
    <source>
        <dbReference type="EMBL" id="KAJ3553130.1"/>
    </source>
</evidence>
<dbReference type="Proteomes" id="UP001213000">
    <property type="component" value="Unassembled WGS sequence"/>
</dbReference>
<feature type="region of interest" description="Disordered" evidence="1">
    <location>
        <begin position="1"/>
        <end position="37"/>
    </location>
</feature>
<accession>A0AAD5VF77</accession>
<proteinExistence type="predicted"/>
<evidence type="ECO:0000256" key="1">
    <source>
        <dbReference type="SAM" id="MobiDB-lite"/>
    </source>
</evidence>
<sequence length="153" mass="16972">MIPNDLTIANTDSQLNASPPSRTYVTPPTPFPSPVLRPQPSSRIVEDIPSLNGTVYAAEARQRFPHYQLGKATRRLRGAHILSHSAMRWRESGARCSSWLPRLEHRIFSHPYVVLPAPQAPSIPSSVPSTSRDANSTNVIAINVCVEVYTKYD</sequence>
<protein>
    <submittedName>
        <fullName evidence="2">Uncharacterized protein</fullName>
    </submittedName>
</protein>
<reference evidence="2" key="1">
    <citation type="submission" date="2022-07" db="EMBL/GenBank/DDBJ databases">
        <title>Genome Sequence of Leucocoprinus birnbaumii.</title>
        <authorList>
            <person name="Buettner E."/>
        </authorList>
    </citation>
    <scope>NUCLEOTIDE SEQUENCE</scope>
    <source>
        <strain evidence="2">VT141</strain>
    </source>
</reference>
<feature type="compositionally biased region" description="Pro residues" evidence="1">
    <location>
        <begin position="27"/>
        <end position="37"/>
    </location>
</feature>
<evidence type="ECO:0000313" key="3">
    <source>
        <dbReference type="Proteomes" id="UP001213000"/>
    </source>
</evidence>
<name>A0AAD5VF77_9AGAR</name>
<keyword evidence="3" id="KW-1185">Reference proteome</keyword>
<organism evidence="2 3">
    <name type="scientific">Leucocoprinus birnbaumii</name>
    <dbReference type="NCBI Taxonomy" id="56174"/>
    <lineage>
        <taxon>Eukaryota</taxon>
        <taxon>Fungi</taxon>
        <taxon>Dikarya</taxon>
        <taxon>Basidiomycota</taxon>
        <taxon>Agaricomycotina</taxon>
        <taxon>Agaricomycetes</taxon>
        <taxon>Agaricomycetidae</taxon>
        <taxon>Agaricales</taxon>
        <taxon>Agaricineae</taxon>
        <taxon>Agaricaceae</taxon>
        <taxon>Leucocoprinus</taxon>
    </lineage>
</organism>
<gene>
    <name evidence="2" type="ORF">NP233_g12720</name>
</gene>
<feature type="compositionally biased region" description="Polar residues" evidence="1">
    <location>
        <begin position="7"/>
        <end position="26"/>
    </location>
</feature>
<comment type="caution">
    <text evidence="2">The sequence shown here is derived from an EMBL/GenBank/DDBJ whole genome shotgun (WGS) entry which is preliminary data.</text>
</comment>
<dbReference type="EMBL" id="JANIEX010001956">
    <property type="protein sequence ID" value="KAJ3553130.1"/>
    <property type="molecule type" value="Genomic_DNA"/>
</dbReference>